<reference evidence="1 2" key="1">
    <citation type="submission" date="2014-09" db="EMBL/GenBank/DDBJ databases">
        <authorList>
            <person name="Ellenberger Sabrina"/>
        </authorList>
    </citation>
    <scope>NUCLEOTIDE SEQUENCE [LARGE SCALE GENOMIC DNA]</scope>
    <source>
        <strain evidence="1 2">CBS 412.66</strain>
    </source>
</reference>
<dbReference type="AlphaFoldDB" id="A0A0B7NDU8"/>
<keyword evidence="2" id="KW-1185">Reference proteome</keyword>
<gene>
    <name evidence="1" type="primary">PARPA_10948.1 scaffold 41991</name>
</gene>
<name>A0A0B7NDU8_9FUNG</name>
<protein>
    <submittedName>
        <fullName evidence="1">Uncharacterized protein</fullName>
    </submittedName>
</protein>
<organism evidence="1 2">
    <name type="scientific">Parasitella parasitica</name>
    <dbReference type="NCBI Taxonomy" id="35722"/>
    <lineage>
        <taxon>Eukaryota</taxon>
        <taxon>Fungi</taxon>
        <taxon>Fungi incertae sedis</taxon>
        <taxon>Mucoromycota</taxon>
        <taxon>Mucoromycotina</taxon>
        <taxon>Mucoromycetes</taxon>
        <taxon>Mucorales</taxon>
        <taxon>Mucorineae</taxon>
        <taxon>Mucoraceae</taxon>
        <taxon>Parasitella</taxon>
    </lineage>
</organism>
<evidence type="ECO:0000313" key="2">
    <source>
        <dbReference type="Proteomes" id="UP000054107"/>
    </source>
</evidence>
<proteinExistence type="predicted"/>
<dbReference type="Proteomes" id="UP000054107">
    <property type="component" value="Unassembled WGS sequence"/>
</dbReference>
<dbReference type="EMBL" id="LN733222">
    <property type="protein sequence ID" value="CEP16676.1"/>
    <property type="molecule type" value="Genomic_DNA"/>
</dbReference>
<sequence length="521" mass="59982">MRKHVGWNDGTFSTPLMHLGYPICSNIITQLNVAHQKLYDSIRNAIHIHSQRQLFIRGRAAVMNSLIYSTLWHVMRLTTFTISQLLSLRSLGASFINRLILPRLSFDTLVQPRTTGGVGLLDPLAQQQALQWHWVCPILPHYLNSPLLPRYTTVSLLRILFYALSWFYYSSELSHFLYYLLLSSSRRQLWFPNKPLLQFTYLNPFINLQTCVSSFLPSNFDTCYDILLRSLLTNHPSFHSFIPADLVLQSYTSAIQLLVSDVFLFDPESQVIRVRFSFRHVSRHPTVSKSVAMLILSHQLQLKPFFLTQSPPQFSRLSVSSPTIRCGSRILLNSIRHFKQITAPTISPAASLLRPHQWRVLLSTAVPLTARTVWYRAIHAKLPIKSLLHFRIPHDHPSPNCTICLNSTVEDSLHFLFSCPLKLLVWREMFHSFICTTPFSDDILLQLLAELLHYKGIPVNRDPSLPFADLSISQLFACALLTIWQAHWRWIIVRIPFLVTSANHHLTRSLAQLDAELQLHS</sequence>
<dbReference type="OrthoDB" id="2273311at2759"/>
<accession>A0A0B7NDU8</accession>
<evidence type="ECO:0000313" key="1">
    <source>
        <dbReference type="EMBL" id="CEP16676.1"/>
    </source>
</evidence>